<dbReference type="GO" id="GO:0005886">
    <property type="term" value="C:plasma membrane"/>
    <property type="evidence" value="ECO:0007669"/>
    <property type="project" value="UniProtKB-SubCell"/>
</dbReference>
<evidence type="ECO:0000256" key="5">
    <source>
        <dbReference type="ARBA" id="ARBA00022547"/>
    </source>
</evidence>
<sequence length="264" mass="29199">MASGETLNITQYIVHHLTNLKVGSGFWTWHLDTLIVSGALGLLVFGSMAVLASRATSGVPRGWQNFFEMVLSFVNQQVKDTYHGNHPLIAPLAITIFVWVFVMNAMDLIPVDFLPETAKAVAVNTVGADPHHVFLKVVATTDPNLTFAMSITVFLITIYMNFAVKGVGGFMHEIFTVPFGAKLAPVNLLFRVVEEVARPISLSLRLFGNMYAGEMVFILIALLGIWQLPLALPWALFHILIITLQAFVFMMLTIVYMSMASESH</sequence>
<comment type="function">
    <text evidence="12 13">Key component of the proton channel; it plays a direct role in the translocation of protons across the membrane.</text>
</comment>
<dbReference type="PANTHER" id="PTHR42823">
    <property type="entry name" value="ATP SYNTHASE SUBUNIT A, CHLOROPLASTIC"/>
    <property type="match status" value="1"/>
</dbReference>
<dbReference type="GO" id="GO:0045259">
    <property type="term" value="C:proton-transporting ATP synthase complex"/>
    <property type="evidence" value="ECO:0007669"/>
    <property type="project" value="UniProtKB-KW"/>
</dbReference>
<feature type="transmembrane region" description="Helical" evidence="12">
    <location>
        <begin position="88"/>
        <end position="106"/>
    </location>
</feature>
<keyword evidence="9 12" id="KW-0406">Ion transport</keyword>
<keyword evidence="4 12" id="KW-1003">Cell membrane</keyword>
<proteinExistence type="inferred from homology"/>
<dbReference type="InterPro" id="IPR045082">
    <property type="entry name" value="ATP_syn_F0_a_bact/chloroplast"/>
</dbReference>
<organism evidence="14 15">
    <name type="scientific">Sulfurisoma sediminicola</name>
    <dbReference type="NCBI Taxonomy" id="1381557"/>
    <lineage>
        <taxon>Bacteria</taxon>
        <taxon>Pseudomonadati</taxon>
        <taxon>Pseudomonadota</taxon>
        <taxon>Betaproteobacteria</taxon>
        <taxon>Nitrosomonadales</taxon>
        <taxon>Sterolibacteriaceae</taxon>
        <taxon>Sulfurisoma</taxon>
    </lineage>
</organism>
<keyword evidence="8 12" id="KW-1133">Transmembrane helix</keyword>
<feature type="transmembrane region" description="Helical" evidence="12">
    <location>
        <begin position="234"/>
        <end position="257"/>
    </location>
</feature>
<evidence type="ECO:0000256" key="13">
    <source>
        <dbReference type="RuleBase" id="RU000483"/>
    </source>
</evidence>
<evidence type="ECO:0000256" key="9">
    <source>
        <dbReference type="ARBA" id="ARBA00023065"/>
    </source>
</evidence>
<dbReference type="OrthoDB" id="9789241at2"/>
<dbReference type="PROSITE" id="PS00449">
    <property type="entry name" value="ATPASE_A"/>
    <property type="match status" value="1"/>
</dbReference>
<reference evidence="14 15" key="1">
    <citation type="submission" date="2018-10" db="EMBL/GenBank/DDBJ databases">
        <title>Genomic Encyclopedia of Type Strains, Phase IV (KMG-IV): sequencing the most valuable type-strain genomes for metagenomic binning, comparative biology and taxonomic classification.</title>
        <authorList>
            <person name="Goeker M."/>
        </authorList>
    </citation>
    <scope>NUCLEOTIDE SEQUENCE [LARGE SCALE GENOMIC DNA]</scope>
    <source>
        <strain evidence="14 15">DSM 26916</strain>
    </source>
</reference>
<evidence type="ECO:0000313" key="15">
    <source>
        <dbReference type="Proteomes" id="UP000268908"/>
    </source>
</evidence>
<feature type="transmembrane region" description="Helical" evidence="12">
    <location>
        <begin position="206"/>
        <end position="228"/>
    </location>
</feature>
<protein>
    <recommendedName>
        <fullName evidence="12 13">ATP synthase subunit a</fullName>
    </recommendedName>
    <alternativeName>
        <fullName evidence="12">ATP synthase F0 sector subunit a</fullName>
    </alternativeName>
    <alternativeName>
        <fullName evidence="12">F-ATPase subunit 6</fullName>
    </alternativeName>
</protein>
<evidence type="ECO:0000256" key="12">
    <source>
        <dbReference type="HAMAP-Rule" id="MF_01393"/>
    </source>
</evidence>
<keyword evidence="7 12" id="KW-0375">Hydrogen ion transport</keyword>
<evidence type="ECO:0000313" key="14">
    <source>
        <dbReference type="EMBL" id="RLJ68183.1"/>
    </source>
</evidence>
<dbReference type="SUPFAM" id="SSF81336">
    <property type="entry name" value="F1F0 ATP synthase subunit A"/>
    <property type="match status" value="1"/>
</dbReference>
<evidence type="ECO:0000256" key="2">
    <source>
        <dbReference type="ARBA" id="ARBA00006810"/>
    </source>
</evidence>
<dbReference type="HAMAP" id="MF_01393">
    <property type="entry name" value="ATP_synth_a_bact"/>
    <property type="match status" value="1"/>
</dbReference>
<evidence type="ECO:0000256" key="6">
    <source>
        <dbReference type="ARBA" id="ARBA00022692"/>
    </source>
</evidence>
<dbReference type="NCBIfam" id="NF004477">
    <property type="entry name" value="PRK05815.1-1"/>
    <property type="match status" value="1"/>
</dbReference>
<evidence type="ECO:0000256" key="11">
    <source>
        <dbReference type="ARBA" id="ARBA00023310"/>
    </source>
</evidence>
<comment type="caution">
    <text evidence="14">The sequence shown here is derived from an EMBL/GenBank/DDBJ whole genome shotgun (WGS) entry which is preliminary data.</text>
</comment>
<keyword evidence="10 12" id="KW-0472">Membrane</keyword>
<keyword evidence="3 12" id="KW-0813">Transport</keyword>
<evidence type="ECO:0000256" key="4">
    <source>
        <dbReference type="ARBA" id="ARBA00022475"/>
    </source>
</evidence>
<dbReference type="AlphaFoldDB" id="A0A497XJS1"/>
<dbReference type="PANTHER" id="PTHR42823:SF3">
    <property type="entry name" value="ATP SYNTHASE SUBUNIT A, CHLOROPLASTIC"/>
    <property type="match status" value="1"/>
</dbReference>
<dbReference type="CDD" id="cd00310">
    <property type="entry name" value="ATP-synt_Fo_a_6"/>
    <property type="match status" value="1"/>
</dbReference>
<evidence type="ECO:0000256" key="7">
    <source>
        <dbReference type="ARBA" id="ARBA00022781"/>
    </source>
</evidence>
<dbReference type="NCBIfam" id="TIGR01131">
    <property type="entry name" value="ATP_synt_6_or_A"/>
    <property type="match status" value="1"/>
</dbReference>
<evidence type="ECO:0000256" key="1">
    <source>
        <dbReference type="ARBA" id="ARBA00004141"/>
    </source>
</evidence>
<keyword evidence="5 12" id="KW-0138">CF(0)</keyword>
<evidence type="ECO:0000256" key="10">
    <source>
        <dbReference type="ARBA" id="ARBA00023136"/>
    </source>
</evidence>
<evidence type="ECO:0000256" key="3">
    <source>
        <dbReference type="ARBA" id="ARBA00022448"/>
    </source>
</evidence>
<evidence type="ECO:0000256" key="8">
    <source>
        <dbReference type="ARBA" id="ARBA00022989"/>
    </source>
</evidence>
<dbReference type="GO" id="GO:0046933">
    <property type="term" value="F:proton-transporting ATP synthase activity, rotational mechanism"/>
    <property type="evidence" value="ECO:0007669"/>
    <property type="project" value="UniProtKB-UniRule"/>
</dbReference>
<comment type="similarity">
    <text evidence="2 12 13">Belongs to the ATPase A chain family.</text>
</comment>
<keyword evidence="11 12" id="KW-0066">ATP synthesis</keyword>
<accession>A0A497XJS1</accession>
<dbReference type="InterPro" id="IPR035908">
    <property type="entry name" value="F0_ATP_A_sf"/>
</dbReference>
<dbReference type="FunFam" id="1.20.120.220:FF:000002">
    <property type="entry name" value="ATP synthase subunit a"/>
    <property type="match status" value="1"/>
</dbReference>
<dbReference type="Pfam" id="PF00119">
    <property type="entry name" value="ATP-synt_A"/>
    <property type="match status" value="1"/>
</dbReference>
<dbReference type="EMBL" id="RCCI01000004">
    <property type="protein sequence ID" value="RLJ68183.1"/>
    <property type="molecule type" value="Genomic_DNA"/>
</dbReference>
<keyword evidence="15" id="KW-1185">Reference proteome</keyword>
<keyword evidence="6 12" id="KW-0812">Transmembrane</keyword>
<dbReference type="Gene3D" id="1.20.120.220">
    <property type="entry name" value="ATP synthase, F0 complex, subunit A"/>
    <property type="match status" value="1"/>
</dbReference>
<dbReference type="Proteomes" id="UP000268908">
    <property type="component" value="Unassembled WGS sequence"/>
</dbReference>
<dbReference type="InterPro" id="IPR000568">
    <property type="entry name" value="ATP_synth_F0_asu"/>
</dbReference>
<dbReference type="RefSeq" id="WP_121240103.1">
    <property type="nucleotide sequence ID" value="NZ_BHVV01000001.1"/>
</dbReference>
<feature type="transmembrane region" description="Helical" evidence="12">
    <location>
        <begin position="145"/>
        <end position="164"/>
    </location>
</feature>
<comment type="subcellular location">
    <subcellularLocation>
        <location evidence="12 13">Cell membrane</location>
        <topology evidence="12 13">Multi-pass membrane protein</topology>
    </subcellularLocation>
    <subcellularLocation>
        <location evidence="1">Membrane</location>
        <topology evidence="1">Multi-pass membrane protein</topology>
    </subcellularLocation>
</comment>
<dbReference type="GO" id="GO:0042777">
    <property type="term" value="P:proton motive force-driven plasma membrane ATP synthesis"/>
    <property type="evidence" value="ECO:0007669"/>
    <property type="project" value="TreeGrafter"/>
</dbReference>
<dbReference type="InterPro" id="IPR023011">
    <property type="entry name" value="ATP_synth_F0_asu_AS"/>
</dbReference>
<gene>
    <name evidence="12" type="primary">atpB</name>
    <name evidence="14" type="ORF">DFR35_0737</name>
</gene>
<name>A0A497XJS1_9PROT</name>
<feature type="transmembrane region" description="Helical" evidence="12">
    <location>
        <begin position="34"/>
        <end position="52"/>
    </location>
</feature>